<evidence type="ECO:0000259" key="2">
    <source>
        <dbReference type="SMART" id="SM00093"/>
    </source>
</evidence>
<keyword evidence="3" id="KW-0645">Protease</keyword>
<gene>
    <name evidence="3" type="ORF">NON19_29890</name>
</gene>
<dbReference type="SMART" id="SM00093">
    <property type="entry name" value="SERPIN"/>
    <property type="match status" value="1"/>
</dbReference>
<organism evidence="3 4">
    <name type="scientific">Streptantibioticus rubrisoli</name>
    <dbReference type="NCBI Taxonomy" id="1387313"/>
    <lineage>
        <taxon>Bacteria</taxon>
        <taxon>Bacillati</taxon>
        <taxon>Actinomycetota</taxon>
        <taxon>Actinomycetes</taxon>
        <taxon>Kitasatosporales</taxon>
        <taxon>Streptomycetaceae</taxon>
        <taxon>Streptantibioticus</taxon>
    </lineage>
</organism>
<dbReference type="InterPro" id="IPR036186">
    <property type="entry name" value="Serpin_sf"/>
</dbReference>
<accession>A0ABT1PLA3</accession>
<comment type="caution">
    <text evidence="3">The sequence shown here is derived from an EMBL/GenBank/DDBJ whole genome shotgun (WGS) entry which is preliminary data.</text>
</comment>
<dbReference type="InterPro" id="IPR042185">
    <property type="entry name" value="Serpin_sf_2"/>
</dbReference>
<dbReference type="InterPro" id="IPR023796">
    <property type="entry name" value="Serpin_dom"/>
</dbReference>
<dbReference type="InterPro" id="IPR042178">
    <property type="entry name" value="Serpin_sf_1"/>
</dbReference>
<dbReference type="PANTHER" id="PTHR11461:SF211">
    <property type="entry name" value="GH10112P-RELATED"/>
    <property type="match status" value="1"/>
</dbReference>
<keyword evidence="4" id="KW-1185">Reference proteome</keyword>
<dbReference type="InterPro" id="IPR000215">
    <property type="entry name" value="Serpin_fam"/>
</dbReference>
<dbReference type="EMBL" id="JANFNH010000056">
    <property type="protein sequence ID" value="MCQ4046142.1"/>
    <property type="molecule type" value="Genomic_DNA"/>
</dbReference>
<keyword evidence="3" id="KW-0378">Hydrolase</keyword>
<dbReference type="Gene3D" id="3.30.497.10">
    <property type="entry name" value="Antithrombin, subunit I, domain 2"/>
    <property type="match status" value="1"/>
</dbReference>
<dbReference type="GO" id="GO:0008233">
    <property type="term" value="F:peptidase activity"/>
    <property type="evidence" value="ECO:0007669"/>
    <property type="project" value="UniProtKB-KW"/>
</dbReference>
<comment type="similarity">
    <text evidence="1">Belongs to the serpin family.</text>
</comment>
<feature type="domain" description="Serpin" evidence="2">
    <location>
        <begin position="6"/>
        <end position="356"/>
    </location>
</feature>
<name>A0ABT1PLA3_9ACTN</name>
<dbReference type="SUPFAM" id="SSF56574">
    <property type="entry name" value="Serpins"/>
    <property type="match status" value="1"/>
</dbReference>
<proteinExistence type="inferred from homology"/>
<evidence type="ECO:0000256" key="1">
    <source>
        <dbReference type="RuleBase" id="RU000411"/>
    </source>
</evidence>
<dbReference type="GO" id="GO:0006508">
    <property type="term" value="P:proteolysis"/>
    <property type="evidence" value="ECO:0007669"/>
    <property type="project" value="UniProtKB-KW"/>
</dbReference>
<dbReference type="Pfam" id="PF00079">
    <property type="entry name" value="Serpin"/>
    <property type="match status" value="1"/>
</dbReference>
<protein>
    <submittedName>
        <fullName evidence="3">Serine protease</fullName>
    </submittedName>
</protein>
<evidence type="ECO:0000313" key="4">
    <source>
        <dbReference type="Proteomes" id="UP001206206"/>
    </source>
</evidence>
<evidence type="ECO:0000313" key="3">
    <source>
        <dbReference type="EMBL" id="MCQ4046142.1"/>
    </source>
</evidence>
<dbReference type="Proteomes" id="UP001206206">
    <property type="component" value="Unassembled WGS sequence"/>
</dbReference>
<dbReference type="Gene3D" id="2.30.39.10">
    <property type="entry name" value="Alpha-1-antitrypsin, domain 1"/>
    <property type="match status" value="1"/>
</dbReference>
<dbReference type="RefSeq" id="WP_255932304.1">
    <property type="nucleotide sequence ID" value="NZ_JANFNH010000056.1"/>
</dbReference>
<sequence>MRQLAHRWLESVARTPGGDFAASPAGLWLALATVSVGARGRTAAAFEDVLETGQEPAAAVAAAVRALEKTDALTMATGVWSRSPLREGFRGALPDVDFGVLDDASPAVIDAWVRDATGGLIERLPVRIAARTRLLLVNALALKARWADPFDTVNTRDRRFTDAAGAVHQVPTMSKTFSAHSAWTVPELSGGLTRVVELRCAAEGFTPAVVRFVIGSPERGATEVLPAAWAPSGMRGRIDADQVRVLLPRLALRSTIEVTEHLGALGLEIATGDHADFSGLSPDPLTIDQVVQEAVVKVAEEGIEAAAATVVRMRYASMVTSRPRVVEIAFDRPFGLVVLDSTGELPLFTAWQASAPRFAE</sequence>
<dbReference type="PANTHER" id="PTHR11461">
    <property type="entry name" value="SERINE PROTEASE INHIBITOR, SERPIN"/>
    <property type="match status" value="1"/>
</dbReference>
<reference evidence="3 4" key="1">
    <citation type="submission" date="2022-06" db="EMBL/GenBank/DDBJ databases">
        <title>Draft genome sequence of type strain Streptomyces rubrisoli DSM 42083.</title>
        <authorList>
            <person name="Duangmal K."/>
            <person name="Klaysubun C."/>
        </authorList>
    </citation>
    <scope>NUCLEOTIDE SEQUENCE [LARGE SCALE GENOMIC DNA]</scope>
    <source>
        <strain evidence="3 4">DSM 42083</strain>
    </source>
</reference>